<dbReference type="Gene3D" id="3.50.50.60">
    <property type="entry name" value="FAD/NAD(P)-binding domain"/>
    <property type="match status" value="1"/>
</dbReference>
<evidence type="ECO:0000259" key="4">
    <source>
        <dbReference type="Pfam" id="PF03486"/>
    </source>
</evidence>
<evidence type="ECO:0000256" key="2">
    <source>
        <dbReference type="ARBA" id="ARBA00022630"/>
    </source>
</evidence>
<dbReference type="InterPro" id="IPR036188">
    <property type="entry name" value="FAD/NAD-bd_sf"/>
</dbReference>
<dbReference type="NCBIfam" id="TIGR00275">
    <property type="entry name" value="aminoacetone oxidase family FAD-binding enzyme"/>
    <property type="match status" value="1"/>
</dbReference>
<dbReference type="PANTHER" id="PTHR42887">
    <property type="entry name" value="OS12G0638800 PROTEIN"/>
    <property type="match status" value="1"/>
</dbReference>
<evidence type="ECO:0000256" key="3">
    <source>
        <dbReference type="ARBA" id="ARBA00022827"/>
    </source>
</evidence>
<dbReference type="SUPFAM" id="SSF160996">
    <property type="entry name" value="HI0933 insert domain-like"/>
    <property type="match status" value="1"/>
</dbReference>
<protein>
    <recommendedName>
        <fullName evidence="8">Flavoprotein</fullName>
    </recommendedName>
</protein>
<feature type="domain" description="RsdA/BaiN/AoA(So)-like Rossmann fold-like" evidence="4">
    <location>
        <begin position="1"/>
        <end position="372"/>
    </location>
</feature>
<dbReference type="Pfam" id="PF03486">
    <property type="entry name" value="HI0933_like"/>
    <property type="match status" value="1"/>
</dbReference>
<dbReference type="InterPro" id="IPR057661">
    <property type="entry name" value="RsdA/BaiN/AoA(So)_Rossmann"/>
</dbReference>
<comment type="cofactor">
    <cofactor evidence="1">
        <name>FAD</name>
        <dbReference type="ChEBI" id="CHEBI:57692"/>
    </cofactor>
</comment>
<dbReference type="InterPro" id="IPR004792">
    <property type="entry name" value="BaiN-like"/>
</dbReference>
<dbReference type="Proteomes" id="UP000177140">
    <property type="component" value="Unassembled WGS sequence"/>
</dbReference>
<dbReference type="PANTHER" id="PTHR42887:SF2">
    <property type="entry name" value="OS12G0638800 PROTEIN"/>
    <property type="match status" value="1"/>
</dbReference>
<accession>A0A1G2QND5</accession>
<evidence type="ECO:0000256" key="1">
    <source>
        <dbReference type="ARBA" id="ARBA00001974"/>
    </source>
</evidence>
<gene>
    <name evidence="6" type="ORF">A2556_00920</name>
</gene>
<dbReference type="SUPFAM" id="SSF51905">
    <property type="entry name" value="FAD/NAD(P)-binding domain"/>
    <property type="match status" value="1"/>
</dbReference>
<dbReference type="InterPro" id="IPR055178">
    <property type="entry name" value="RsdA/BaiN/AoA(So)-like_dom"/>
</dbReference>
<keyword evidence="3" id="KW-0274">FAD</keyword>
<name>A0A1G2QND5_9BACT</name>
<evidence type="ECO:0000313" key="7">
    <source>
        <dbReference type="Proteomes" id="UP000177140"/>
    </source>
</evidence>
<feature type="domain" description="RsdA/BaiN/AoA(So)-like insert" evidence="5">
    <location>
        <begin position="158"/>
        <end position="318"/>
    </location>
</feature>
<dbReference type="InterPro" id="IPR023166">
    <property type="entry name" value="BaiN-like_dom_sf"/>
</dbReference>
<keyword evidence="2" id="KW-0285">Flavoprotein</keyword>
<organism evidence="6 7">
    <name type="scientific">Candidatus Vogelbacteria bacterium RIFOXYD2_FULL_44_9</name>
    <dbReference type="NCBI Taxonomy" id="1802441"/>
    <lineage>
        <taxon>Bacteria</taxon>
        <taxon>Candidatus Vogeliibacteriota</taxon>
    </lineage>
</organism>
<dbReference type="EMBL" id="MHTM01000026">
    <property type="protein sequence ID" value="OHA61988.1"/>
    <property type="molecule type" value="Genomic_DNA"/>
</dbReference>
<dbReference type="Pfam" id="PF22780">
    <property type="entry name" value="HI0933_like_1st"/>
    <property type="match status" value="1"/>
</dbReference>
<reference evidence="6 7" key="1">
    <citation type="journal article" date="2016" name="Nat. Commun.">
        <title>Thousands of microbial genomes shed light on interconnected biogeochemical processes in an aquifer system.</title>
        <authorList>
            <person name="Anantharaman K."/>
            <person name="Brown C.T."/>
            <person name="Hug L.A."/>
            <person name="Sharon I."/>
            <person name="Castelle C.J."/>
            <person name="Probst A.J."/>
            <person name="Thomas B.C."/>
            <person name="Singh A."/>
            <person name="Wilkins M.J."/>
            <person name="Karaoz U."/>
            <person name="Brodie E.L."/>
            <person name="Williams K.H."/>
            <person name="Hubbard S.S."/>
            <person name="Banfield J.F."/>
        </authorList>
    </citation>
    <scope>NUCLEOTIDE SEQUENCE [LARGE SCALE GENOMIC DNA]</scope>
</reference>
<dbReference type="Gene3D" id="2.40.30.10">
    <property type="entry name" value="Translation factors"/>
    <property type="match status" value="1"/>
</dbReference>
<comment type="caution">
    <text evidence="6">The sequence shown here is derived from an EMBL/GenBank/DDBJ whole genome shotgun (WGS) entry which is preliminary data.</text>
</comment>
<evidence type="ECO:0008006" key="8">
    <source>
        <dbReference type="Google" id="ProtNLM"/>
    </source>
</evidence>
<sequence>MGRKLLLTGGGRCNLTNAEPDEKIFLSKYGSADKFLFSAFARFGVKDTLDFFKTHGVETAIEPGQRVFPVTNRSQTILNALVDYLKAGQVKIMTGAIVSGIVGQTGTLEAVKLANGKKVRAKAFALATGGKSHRETGSTGDGFVWLRALGHQVIEPSAALVPVAIREAWVKKLSGVSLDQAKLTILIDSVKQKTKTGKILFTHFGLSGPLVLNLSREIGQWQKEGEVTLSLDILPEYGYDQLNAKLQEIFKQDSNKKLKNSLGLLIPESMVELGLKMAKIEPAVFCHSVTREERQRLVRGLKAWPMTVDRLLGLDDATITSGGVALTEVDFKTMRSKLYSNFYLVGDVLNIDRPSGGFSLQLCWTTGHVAGEACV</sequence>
<dbReference type="AlphaFoldDB" id="A0A1G2QND5"/>
<proteinExistence type="predicted"/>
<evidence type="ECO:0000259" key="5">
    <source>
        <dbReference type="Pfam" id="PF22780"/>
    </source>
</evidence>
<evidence type="ECO:0000313" key="6">
    <source>
        <dbReference type="EMBL" id="OHA61988.1"/>
    </source>
</evidence>
<dbReference type="Gene3D" id="1.10.8.260">
    <property type="entry name" value="HI0933 insert domain-like"/>
    <property type="match status" value="1"/>
</dbReference>